<dbReference type="AlphaFoldDB" id="A0A914VIL2"/>
<proteinExistence type="predicted"/>
<dbReference type="Proteomes" id="UP000887566">
    <property type="component" value="Unplaced"/>
</dbReference>
<keyword evidence="2" id="KW-1185">Reference proteome</keyword>
<protein>
    <submittedName>
        <fullName evidence="3">Uncharacterized protein</fullName>
    </submittedName>
</protein>
<reference evidence="3" key="1">
    <citation type="submission" date="2022-11" db="UniProtKB">
        <authorList>
            <consortium name="WormBaseParasite"/>
        </authorList>
    </citation>
    <scope>IDENTIFICATION</scope>
</reference>
<evidence type="ECO:0000256" key="1">
    <source>
        <dbReference type="SAM" id="MobiDB-lite"/>
    </source>
</evidence>
<dbReference type="WBParaSite" id="PSAMB.scaffold194size67021.g3341.t1">
    <property type="protein sequence ID" value="PSAMB.scaffold194size67021.g3341.t1"/>
    <property type="gene ID" value="PSAMB.scaffold194size67021.g3341"/>
</dbReference>
<sequence>MRTIWLCRIGEHGRDGRGGERRRRRAGPVDQMDQSQGPFRRLHACVPIVRTIYDSAPRNESQSGEKMMNTRASNSDTLVEVGSYGRRRGRLSLVAGLAHSCGVARRMASISGIRSRIRIADTL</sequence>
<evidence type="ECO:0000313" key="3">
    <source>
        <dbReference type="WBParaSite" id="PSAMB.scaffold194size67021.g3341.t1"/>
    </source>
</evidence>
<organism evidence="2 3">
    <name type="scientific">Plectus sambesii</name>
    <dbReference type="NCBI Taxonomy" id="2011161"/>
    <lineage>
        <taxon>Eukaryota</taxon>
        <taxon>Metazoa</taxon>
        <taxon>Ecdysozoa</taxon>
        <taxon>Nematoda</taxon>
        <taxon>Chromadorea</taxon>
        <taxon>Plectida</taxon>
        <taxon>Plectina</taxon>
        <taxon>Plectoidea</taxon>
        <taxon>Plectidae</taxon>
        <taxon>Plectus</taxon>
    </lineage>
</organism>
<evidence type="ECO:0000313" key="2">
    <source>
        <dbReference type="Proteomes" id="UP000887566"/>
    </source>
</evidence>
<feature type="region of interest" description="Disordered" evidence="1">
    <location>
        <begin position="14"/>
        <end position="38"/>
    </location>
</feature>
<name>A0A914VIL2_9BILA</name>
<accession>A0A914VIL2</accession>